<dbReference type="SMART" id="SM00564">
    <property type="entry name" value="PQQ"/>
    <property type="match status" value="4"/>
</dbReference>
<dbReference type="AlphaFoldDB" id="A0A1H8NDT5"/>
<evidence type="ECO:0000313" key="3">
    <source>
        <dbReference type="Proteomes" id="UP000198775"/>
    </source>
</evidence>
<protein>
    <submittedName>
        <fullName evidence="2">PQQ-like domain-containing protein</fullName>
    </submittedName>
</protein>
<gene>
    <name evidence="2" type="ORF">SAMN05216388_1010116</name>
</gene>
<evidence type="ECO:0000259" key="1">
    <source>
        <dbReference type="Pfam" id="PF13360"/>
    </source>
</evidence>
<feature type="domain" description="Pyrrolo-quinoline quinone repeat" evidence="1">
    <location>
        <begin position="86"/>
        <end position="207"/>
    </location>
</feature>
<reference evidence="3" key="1">
    <citation type="submission" date="2016-10" db="EMBL/GenBank/DDBJ databases">
        <authorList>
            <person name="Varghese N."/>
            <person name="Submissions S."/>
        </authorList>
    </citation>
    <scope>NUCLEOTIDE SEQUENCE [LARGE SCALE GENOMIC DNA]</scope>
    <source>
        <strain evidence="3">IBRC-M 10043</strain>
    </source>
</reference>
<dbReference type="Gene3D" id="2.130.10.10">
    <property type="entry name" value="YVTN repeat-like/Quinoprotein amine dehydrogenase"/>
    <property type="match status" value="2"/>
</dbReference>
<dbReference type="Proteomes" id="UP000198775">
    <property type="component" value="Unassembled WGS sequence"/>
</dbReference>
<dbReference type="InterPro" id="IPR011047">
    <property type="entry name" value="Quinoprotein_ADH-like_sf"/>
</dbReference>
<organism evidence="2 3">
    <name type="scientific">Halorientalis persicus</name>
    <dbReference type="NCBI Taxonomy" id="1367881"/>
    <lineage>
        <taxon>Archaea</taxon>
        <taxon>Methanobacteriati</taxon>
        <taxon>Methanobacteriota</taxon>
        <taxon>Stenosarchaea group</taxon>
        <taxon>Halobacteria</taxon>
        <taxon>Halobacteriales</taxon>
        <taxon>Haloarculaceae</taxon>
        <taxon>Halorientalis</taxon>
    </lineage>
</organism>
<dbReference type="RefSeq" id="WP_092660433.1">
    <property type="nucleotide sequence ID" value="NZ_FOCX01000010.1"/>
</dbReference>
<dbReference type="PANTHER" id="PTHR34512">
    <property type="entry name" value="CELL SURFACE PROTEIN"/>
    <property type="match status" value="1"/>
</dbReference>
<dbReference type="SUPFAM" id="SSF50998">
    <property type="entry name" value="Quinoprotein alcohol dehydrogenase-like"/>
    <property type="match status" value="1"/>
</dbReference>
<dbReference type="InterPro" id="IPR018391">
    <property type="entry name" value="PQQ_b-propeller_rpt"/>
</dbReference>
<evidence type="ECO:0000313" key="2">
    <source>
        <dbReference type="EMBL" id="SEO27745.1"/>
    </source>
</evidence>
<name>A0A1H8NDT5_9EURY</name>
<dbReference type="PANTHER" id="PTHR34512:SF30">
    <property type="entry name" value="OUTER MEMBRANE PROTEIN ASSEMBLY FACTOR BAMB"/>
    <property type="match status" value="1"/>
</dbReference>
<sequence length="408" mass="43533">MSSRGRQTASLGEIDPAGSRHLGKRSAVALTDGAVLVGTADGDLRAFDRNLTPRWTATENGPGDGSLVSIDTVEGIAVVGERGPSGTVRCHDLDSGELVWRYETADDVGDPQNETRFLLPFVADVVAGEERIYVAARRYERGDDGRTFDSVVYAFDLDGTVEWRYRADASPISLAVRDSRVAVAYNRCPGDHQCGLVVLDSADGTERMTWDPGTDGGRRVGDVSLLADGIAVASHGDYCGYRLNEDGSHRWRAPLATPATVEGERVYAYPNHVHATSAGAVFVTGNTYPEEGRETEARHPNEHTVVGVTLDGEHAWRDPIGGFATGIGTAGDRLAVPSAQHFRDRDATGHGLGVFGVADGPMSALDADGVLTAAALDDESVVAVEEPVAYHDESDERGAYRVLRGARE</sequence>
<accession>A0A1H8NDT5</accession>
<dbReference type="InterPro" id="IPR002372">
    <property type="entry name" value="PQQ_rpt_dom"/>
</dbReference>
<dbReference type="InterPro" id="IPR015943">
    <property type="entry name" value="WD40/YVTN_repeat-like_dom_sf"/>
</dbReference>
<dbReference type="OrthoDB" id="8638at2157"/>
<proteinExistence type="predicted"/>
<dbReference type="Pfam" id="PF13360">
    <property type="entry name" value="PQQ_2"/>
    <property type="match status" value="1"/>
</dbReference>
<dbReference type="EMBL" id="FOCX01000010">
    <property type="protein sequence ID" value="SEO27745.1"/>
    <property type="molecule type" value="Genomic_DNA"/>
</dbReference>
<keyword evidence="3" id="KW-1185">Reference proteome</keyword>